<dbReference type="EMBL" id="ANMO01000095">
    <property type="protein sequence ID" value="EMB17557.1"/>
    <property type="molecule type" value="Genomic_DNA"/>
</dbReference>
<dbReference type="AlphaFoldDB" id="M2AXY8"/>
<dbReference type="InterPro" id="IPR004919">
    <property type="entry name" value="GmrSD_N"/>
</dbReference>
<gene>
    <name evidence="3" type="ORF">RE6C_01736</name>
</gene>
<feature type="region of interest" description="Disordered" evidence="1">
    <location>
        <begin position="1"/>
        <end position="23"/>
    </location>
</feature>
<reference evidence="3" key="1">
    <citation type="submission" date="2012-11" db="EMBL/GenBank/DDBJ databases">
        <title>Permanent draft genomes of Rhodopirellula europaea strain SH398 and 6C.</title>
        <authorList>
            <person name="Richter M."/>
            <person name="Richter-Heitmann T."/>
            <person name="Frank C."/>
            <person name="Harder J."/>
            <person name="Glockner F.O."/>
        </authorList>
    </citation>
    <scope>NUCLEOTIDE SEQUENCE</scope>
    <source>
        <strain evidence="3">6C</strain>
    </source>
</reference>
<accession>M2AXY8</accession>
<evidence type="ECO:0000313" key="3">
    <source>
        <dbReference type="EMBL" id="EMB17557.1"/>
    </source>
</evidence>
<evidence type="ECO:0000313" key="4">
    <source>
        <dbReference type="Proteomes" id="UP000011529"/>
    </source>
</evidence>
<dbReference type="PATRIC" id="fig|1263867.3.peg.1843"/>
<name>M2AXY8_9BACT</name>
<feature type="domain" description="GmrSD restriction endonucleases N-terminal" evidence="2">
    <location>
        <begin position="34"/>
        <end position="233"/>
    </location>
</feature>
<dbReference type="PANTHER" id="PTHR37292:SF2">
    <property type="entry name" value="DUF262 DOMAIN-CONTAINING PROTEIN"/>
    <property type="match status" value="1"/>
</dbReference>
<evidence type="ECO:0000259" key="2">
    <source>
        <dbReference type="Pfam" id="PF03235"/>
    </source>
</evidence>
<proteinExistence type="predicted"/>
<dbReference type="RefSeq" id="WP_008655585.1">
    <property type="nucleotide sequence ID" value="NZ_ANMO01000095.1"/>
</dbReference>
<comment type="caution">
    <text evidence="3">The sequence shown here is derived from an EMBL/GenBank/DDBJ whole genome shotgun (WGS) entry which is preliminary data.</text>
</comment>
<organism evidence="3 4">
    <name type="scientific">Rhodopirellula europaea 6C</name>
    <dbReference type="NCBI Taxonomy" id="1263867"/>
    <lineage>
        <taxon>Bacteria</taxon>
        <taxon>Pseudomonadati</taxon>
        <taxon>Planctomycetota</taxon>
        <taxon>Planctomycetia</taxon>
        <taxon>Pirellulales</taxon>
        <taxon>Pirellulaceae</taxon>
        <taxon>Rhodopirellula</taxon>
    </lineage>
</organism>
<keyword evidence="4" id="KW-1185">Reference proteome</keyword>
<protein>
    <submittedName>
        <fullName evidence="3">Protein containing DUF262</fullName>
    </submittedName>
</protein>
<reference evidence="3" key="2">
    <citation type="journal article" date="2013" name="Mar. Genomics">
        <title>Expression of sulfatases in Rhodopirellula baltica and the diversity of sulfatases in the genus Rhodopirellula.</title>
        <authorList>
            <person name="Wegner C.E."/>
            <person name="Richter-Heitmann T."/>
            <person name="Klindworth A."/>
            <person name="Klockow C."/>
            <person name="Richter M."/>
            <person name="Achstetter T."/>
            <person name="Glockner F.O."/>
            <person name="Harder J."/>
        </authorList>
    </citation>
    <scope>NUCLEOTIDE SEQUENCE [LARGE SCALE GENOMIC DNA]</scope>
    <source>
        <strain evidence="3">6C</strain>
    </source>
</reference>
<dbReference type="PANTHER" id="PTHR37292">
    <property type="entry name" value="VNG6097C"/>
    <property type="match status" value="1"/>
</dbReference>
<evidence type="ECO:0000256" key="1">
    <source>
        <dbReference type="SAM" id="MobiDB-lite"/>
    </source>
</evidence>
<sequence length="547" mass="60806">MAKKPQIQSGPEAPPPKDPQPSVDRIDDLARRVLIGDILLPKFQRDLVWKRQQILDLLDSVALNYPIGSLLLWQSRQELRSENCIADLEIQLPKPDYPVNYLLDGQQRLSTICGALHWHGDDPNSVWNIAYDLRHRDLVQLDSLDDPPQHFVRMNKLADGAAFYKYCATLDSLSAPDKDALKENADSLFNRFKDYKVATVTLGDMSIQDVAPIFERINSTGTRLTIVDLMRAATWSQEFDLIDSIDDVLAVLTAKNFGGIDRKVVLRVMSAAAGGGFSVESIDALRNYDADLLKAAMDDSQAAFEKAVDFLVTQICIPGDSVVPYANQVVVLAELFRKCPKPTAAQYAAIATWFWRSAVSGYFSGWNTGNMSRDKEAVAEFVAGNTAEMAVVAYRPNYKIWQQKVFRADNAHAKTLAIILAHKAPVDLLIGQQIDVSKSLAWTNSKEYHHFFPRDYLKSVGVSASLSNCLANIVMLTSVSNKQITNRPPSDYLKDVQAAAGANLEQWLASNLISDAAFKAALADDYQTFIEERSLTIDARVSQLTGW</sequence>
<dbReference type="Pfam" id="PF03235">
    <property type="entry name" value="GmrSD_N"/>
    <property type="match status" value="1"/>
</dbReference>
<dbReference type="Proteomes" id="UP000011529">
    <property type="component" value="Unassembled WGS sequence"/>
</dbReference>